<accession>A0A0E9W6Z2</accession>
<organism evidence="1">
    <name type="scientific">Anguilla anguilla</name>
    <name type="common">European freshwater eel</name>
    <name type="synonym">Muraena anguilla</name>
    <dbReference type="NCBI Taxonomy" id="7936"/>
    <lineage>
        <taxon>Eukaryota</taxon>
        <taxon>Metazoa</taxon>
        <taxon>Chordata</taxon>
        <taxon>Craniata</taxon>
        <taxon>Vertebrata</taxon>
        <taxon>Euteleostomi</taxon>
        <taxon>Actinopterygii</taxon>
        <taxon>Neopterygii</taxon>
        <taxon>Teleostei</taxon>
        <taxon>Anguilliformes</taxon>
        <taxon>Anguillidae</taxon>
        <taxon>Anguilla</taxon>
    </lineage>
</organism>
<reference evidence="1" key="1">
    <citation type="submission" date="2014-11" db="EMBL/GenBank/DDBJ databases">
        <authorList>
            <person name="Amaro Gonzalez C."/>
        </authorList>
    </citation>
    <scope>NUCLEOTIDE SEQUENCE</scope>
</reference>
<dbReference type="AlphaFoldDB" id="A0A0E9W6Z2"/>
<sequence>MCLWVHWVRGRNTPWKGCKSIAGHTHHSLTHSYVCPI</sequence>
<evidence type="ECO:0000313" key="1">
    <source>
        <dbReference type="EMBL" id="JAH86086.1"/>
    </source>
</evidence>
<name>A0A0E9W6Z2_ANGAN</name>
<protein>
    <submittedName>
        <fullName evidence="1">Uncharacterized protein</fullName>
    </submittedName>
</protein>
<dbReference type="EMBL" id="GBXM01022491">
    <property type="protein sequence ID" value="JAH86086.1"/>
    <property type="molecule type" value="Transcribed_RNA"/>
</dbReference>
<proteinExistence type="predicted"/>
<reference evidence="1" key="2">
    <citation type="journal article" date="2015" name="Fish Shellfish Immunol.">
        <title>Early steps in the European eel (Anguilla anguilla)-Vibrio vulnificus interaction in the gills: Role of the RtxA13 toxin.</title>
        <authorList>
            <person name="Callol A."/>
            <person name="Pajuelo D."/>
            <person name="Ebbesson L."/>
            <person name="Teles M."/>
            <person name="MacKenzie S."/>
            <person name="Amaro C."/>
        </authorList>
    </citation>
    <scope>NUCLEOTIDE SEQUENCE</scope>
</reference>